<comment type="caution">
    <text evidence="3">The sequence shown here is derived from an EMBL/GenBank/DDBJ whole genome shotgun (WGS) entry which is preliminary data.</text>
</comment>
<proteinExistence type="predicted"/>
<feature type="compositionally biased region" description="Basic and acidic residues" evidence="2">
    <location>
        <begin position="17"/>
        <end position="35"/>
    </location>
</feature>
<feature type="coiled-coil region" evidence="1">
    <location>
        <begin position="610"/>
        <end position="655"/>
    </location>
</feature>
<name>A0A814TIH3_9BILA</name>
<dbReference type="AlphaFoldDB" id="A0A814TIH3"/>
<feature type="coiled-coil region" evidence="1">
    <location>
        <begin position="59"/>
        <end position="89"/>
    </location>
</feature>
<dbReference type="Proteomes" id="UP000663836">
    <property type="component" value="Unassembled WGS sequence"/>
</dbReference>
<keyword evidence="1" id="KW-0175">Coiled coil</keyword>
<feature type="region of interest" description="Disordered" evidence="2">
    <location>
        <begin position="587"/>
        <end position="608"/>
    </location>
</feature>
<dbReference type="EMBL" id="CAJNOT010001185">
    <property type="protein sequence ID" value="CAF1160155.1"/>
    <property type="molecule type" value="Genomic_DNA"/>
</dbReference>
<dbReference type="PANTHER" id="PTHR31935:SF1">
    <property type="entry name" value="COILED-COIL DOMAIN-CONTAINING PROTEIN 13"/>
    <property type="match status" value="1"/>
</dbReference>
<sequence>MSSGEPVREQFSALQKQQKERLNQLKEKSNKKKVDASVSMNLEVDSGPFPIEENNNVIASIIANQQENLNEQIRELRDENGRLRKLLAEKDYEVGYLRRIQEEERQAFIGGNTVGGDAIATKIVELSKKNRELSAELESERAKLKKLSIKCKELESINNKTQGDVQRTPINDDENKVEKEMKELRDKVKDLQARYTEAKCQLDITKQELKKVQKALEKEVGDTVNIQAILNGTSNWRGRQQQIITLQEKINELKSRTIMNSSNGLNDDWDSNNLATKYDETVSLAQQRHRDEIRRIERERKDLFEQQKQEIQTIRNEQQTLKDKLEQSKTRNIILTNEIKTLREQLKTSLEKSKHDDELIDVLLKQQQQMKITQEQLQKDLDIKFKINTELEQTNKLDQMKQTNMIKQLQLILDQKETKIRELEMHLDENKIEYEKDDNELSSTFVKPDDSLAYVNITSRYTPVQSVTVAPMQLNTLKQSTTFDPVLTRLEKNGFTTTSSNSRPSSAVNVKKSSDDKDLKCINAALDLERNRLVEFIQTLQKRLDNANTQLVEQENKLIEQRKMNVRLEKDMEKTKLDLNNVKNRTVKGRGSMPSLPKSSSAQSDNHETIEELEMRLTLKTEENDALKNTLKSMLDAKEEDLKLYNETIQSVKDIFLQGIQHYKPLQTTKGST</sequence>
<feature type="coiled-coil region" evidence="1">
    <location>
        <begin position="406"/>
        <end position="440"/>
    </location>
</feature>
<reference evidence="3" key="1">
    <citation type="submission" date="2021-02" db="EMBL/GenBank/DDBJ databases">
        <authorList>
            <person name="Nowell W R."/>
        </authorList>
    </citation>
    <scope>NUCLEOTIDE SEQUENCE</scope>
</reference>
<dbReference type="GO" id="GO:0031122">
    <property type="term" value="P:cytoplasmic microtubule organization"/>
    <property type="evidence" value="ECO:0007669"/>
    <property type="project" value="TreeGrafter"/>
</dbReference>
<gene>
    <name evidence="4" type="ORF">JBS370_LOCUS22417</name>
    <name evidence="3" type="ORF">ZHD862_LOCUS20642</name>
</gene>
<feature type="coiled-coil region" evidence="1">
    <location>
        <begin position="286"/>
        <end position="352"/>
    </location>
</feature>
<dbReference type="GO" id="GO:1905515">
    <property type="term" value="P:non-motile cilium assembly"/>
    <property type="evidence" value="ECO:0007669"/>
    <property type="project" value="TreeGrafter"/>
</dbReference>
<dbReference type="InterPro" id="IPR038929">
    <property type="entry name" value="CCDC13"/>
</dbReference>
<dbReference type="EMBL" id="CAJOBD010003127">
    <property type="protein sequence ID" value="CAF3930262.1"/>
    <property type="molecule type" value="Genomic_DNA"/>
</dbReference>
<evidence type="ECO:0008006" key="6">
    <source>
        <dbReference type="Google" id="ProtNLM"/>
    </source>
</evidence>
<feature type="coiled-coil region" evidence="1">
    <location>
        <begin position="123"/>
        <end position="215"/>
    </location>
</feature>
<dbReference type="PANTHER" id="PTHR31935">
    <property type="entry name" value="COILED-COIL DOMAIN-CONTAINING PROTEIN 13"/>
    <property type="match status" value="1"/>
</dbReference>
<dbReference type="Proteomes" id="UP000663864">
    <property type="component" value="Unassembled WGS sequence"/>
</dbReference>
<feature type="region of interest" description="Disordered" evidence="2">
    <location>
        <begin position="1"/>
        <end position="35"/>
    </location>
</feature>
<feature type="coiled-coil region" evidence="1">
    <location>
        <begin position="530"/>
        <end position="585"/>
    </location>
</feature>
<accession>A0A814TIH3</accession>
<organism evidence="3 5">
    <name type="scientific">Rotaria sordida</name>
    <dbReference type="NCBI Taxonomy" id="392033"/>
    <lineage>
        <taxon>Eukaryota</taxon>
        <taxon>Metazoa</taxon>
        <taxon>Spiralia</taxon>
        <taxon>Gnathifera</taxon>
        <taxon>Rotifera</taxon>
        <taxon>Eurotatoria</taxon>
        <taxon>Bdelloidea</taxon>
        <taxon>Philodinida</taxon>
        <taxon>Philodinidae</taxon>
        <taxon>Rotaria</taxon>
    </lineage>
</organism>
<protein>
    <recommendedName>
        <fullName evidence="6">Coiled-coil domain-containing protein 13</fullName>
    </recommendedName>
</protein>
<evidence type="ECO:0000313" key="5">
    <source>
        <dbReference type="Proteomes" id="UP000663864"/>
    </source>
</evidence>
<evidence type="ECO:0000313" key="3">
    <source>
        <dbReference type="EMBL" id="CAF1160155.1"/>
    </source>
</evidence>
<dbReference type="GO" id="GO:0034451">
    <property type="term" value="C:centriolar satellite"/>
    <property type="evidence" value="ECO:0007669"/>
    <property type="project" value="TreeGrafter"/>
</dbReference>
<evidence type="ECO:0000256" key="1">
    <source>
        <dbReference type="SAM" id="Coils"/>
    </source>
</evidence>
<evidence type="ECO:0000256" key="2">
    <source>
        <dbReference type="SAM" id="MobiDB-lite"/>
    </source>
</evidence>
<evidence type="ECO:0000313" key="4">
    <source>
        <dbReference type="EMBL" id="CAF3930262.1"/>
    </source>
</evidence>